<evidence type="ECO:0000313" key="1">
    <source>
        <dbReference type="EMBL" id="PLA58927.1"/>
    </source>
</evidence>
<accession>A0AAP8J3L7</accession>
<organism evidence="1 2">
    <name type="scientific">Lacticaseibacillus rhamnosus</name>
    <name type="common">Lactobacillus rhamnosus</name>
    <dbReference type="NCBI Taxonomy" id="47715"/>
    <lineage>
        <taxon>Bacteria</taxon>
        <taxon>Bacillati</taxon>
        <taxon>Bacillota</taxon>
        <taxon>Bacilli</taxon>
        <taxon>Lactobacillales</taxon>
        <taxon>Lactobacillaceae</taxon>
        <taxon>Lacticaseibacillus</taxon>
    </lineage>
</organism>
<dbReference type="EMBL" id="PKJX01000001">
    <property type="protein sequence ID" value="PLA58927.1"/>
    <property type="molecule type" value="Genomic_DNA"/>
</dbReference>
<comment type="caution">
    <text evidence="1">The sequence shown here is derived from an EMBL/GenBank/DDBJ whole genome shotgun (WGS) entry which is preliminary data.</text>
</comment>
<reference evidence="1 2" key="1">
    <citation type="submission" date="2017-12" db="EMBL/GenBank/DDBJ databases">
        <title>Phylogenetic diversity of female urinary microbiome.</title>
        <authorList>
            <person name="Thomas-White K."/>
            <person name="Wolfe A.J."/>
        </authorList>
    </citation>
    <scope>NUCLEOTIDE SEQUENCE [LARGE SCALE GENOMIC DNA]</scope>
    <source>
        <strain evidence="1 2">UMB0004</strain>
    </source>
</reference>
<dbReference type="Proteomes" id="UP000234212">
    <property type="component" value="Unassembled WGS sequence"/>
</dbReference>
<name>A0AAP8J3L7_LACRH</name>
<evidence type="ECO:0000313" key="2">
    <source>
        <dbReference type="Proteomes" id="UP000234212"/>
    </source>
</evidence>
<proteinExistence type="predicted"/>
<dbReference type="AlphaFoldDB" id="A0AAP8J3L7"/>
<sequence>MYVSKDFGRNGQSPAIRSRPLVHLYAHNALPGAGVCV</sequence>
<gene>
    <name evidence="1" type="ORF">CYJ91_04005</name>
</gene>
<protein>
    <submittedName>
        <fullName evidence="1">Malolactic regulator</fullName>
    </submittedName>
</protein>